<reference evidence="3" key="1">
    <citation type="submission" date="2021-01" db="UniProtKB">
        <authorList>
            <consortium name="EnsemblMetazoa"/>
        </authorList>
    </citation>
    <scope>IDENTIFICATION</scope>
</reference>
<dbReference type="GO" id="GO:0005739">
    <property type="term" value="C:mitochondrion"/>
    <property type="evidence" value="ECO:0007669"/>
    <property type="project" value="TreeGrafter"/>
</dbReference>
<keyword evidence="4" id="KW-1185">Reference proteome</keyword>
<evidence type="ECO:0000256" key="1">
    <source>
        <dbReference type="ARBA" id="ARBA00008383"/>
    </source>
</evidence>
<name>A0A7M5X480_9CNID</name>
<comment type="similarity">
    <text evidence="1">Belongs to the CoA-transferase III family.</text>
</comment>
<dbReference type="InterPro" id="IPR050483">
    <property type="entry name" value="CoA-transferase_III_domain"/>
</dbReference>
<evidence type="ECO:0000313" key="3">
    <source>
        <dbReference type="EnsemblMetazoa" id="CLYHEMP017572.1"/>
    </source>
</evidence>
<accession>A0A7M5X480</accession>
<dbReference type="InterPro" id="IPR044855">
    <property type="entry name" value="CoA-Trfase_III_dom3_sf"/>
</dbReference>
<dbReference type="Gene3D" id="3.30.1540.10">
    <property type="entry name" value="formyl-coa transferase, domain 3"/>
    <property type="match status" value="1"/>
</dbReference>
<dbReference type="GeneID" id="136813738"/>
<dbReference type="PANTHER" id="PTHR48207">
    <property type="entry name" value="SUCCINATE--HYDROXYMETHYLGLUTARATE COA-TRANSFERASE"/>
    <property type="match status" value="1"/>
</dbReference>
<dbReference type="PANTHER" id="PTHR48207:SF3">
    <property type="entry name" value="SUCCINATE--HYDROXYMETHYLGLUTARATE COA-TRANSFERASE"/>
    <property type="match status" value="1"/>
</dbReference>
<keyword evidence="2" id="KW-0808">Transferase</keyword>
<protein>
    <recommendedName>
        <fullName evidence="5">Succinate--hydroxymethylglutarate CoA-transferase</fullName>
    </recommendedName>
</protein>
<proteinExistence type="inferred from homology"/>
<evidence type="ECO:0008006" key="5">
    <source>
        <dbReference type="Google" id="ProtNLM"/>
    </source>
</evidence>
<dbReference type="GO" id="GO:0047369">
    <property type="term" value="F:succinate-hydroxymethylglutarate CoA-transferase activity"/>
    <property type="evidence" value="ECO:0007669"/>
    <property type="project" value="TreeGrafter"/>
</dbReference>
<dbReference type="RefSeq" id="XP_066926335.1">
    <property type="nucleotide sequence ID" value="XM_067070234.1"/>
</dbReference>
<dbReference type="SUPFAM" id="SSF89796">
    <property type="entry name" value="CoA-transferase family III (CaiB/BaiF)"/>
    <property type="match status" value="1"/>
</dbReference>
<organism evidence="3 4">
    <name type="scientific">Clytia hemisphaerica</name>
    <dbReference type="NCBI Taxonomy" id="252671"/>
    <lineage>
        <taxon>Eukaryota</taxon>
        <taxon>Metazoa</taxon>
        <taxon>Cnidaria</taxon>
        <taxon>Hydrozoa</taxon>
        <taxon>Hydroidolina</taxon>
        <taxon>Leptothecata</taxon>
        <taxon>Obeliida</taxon>
        <taxon>Clytiidae</taxon>
        <taxon>Clytia</taxon>
    </lineage>
</organism>
<dbReference type="OrthoDB" id="5863171at2759"/>
<sequence>MLRRTTQRLLEHFEVATKAGCIRNFHMSPDGEPDRGPLDGVRVLDMSRVLAGPYCTQLLGDMGAEVIKIERPGSGDDTRAWGPPFVGGESCYYLSINRNKRSIVVDVKTEDGKQIIYDLAKRSDVFVENFQRGKIEKMGFGYEKLKTLNKRLVYASISGFGAHGPDHEKPGYDMVASAVGGLMSITGPADGRPAVAGASITDIMSGMYANGTICAALYERRSTNRGKRIHCSLLQTQVAYLCHIAANYLNTGVVGKRHGSAHGSIVPYQAFETSDDHEIVVAGANDKFFKIMCEVLGLSELVEDSRFHTNAKRVINREELIPLLQAKLKEQPSLYWIEHFQRAGVPCGRVNNMDDVFDMPQVKALGIVQSIPHPTAGRIKVPGPAVEYDGISQLAPARHPPLMGEHTIEILKDVLHYEETKIEELLTNKVVMEGGAHKHIKAHKYVY</sequence>
<dbReference type="InterPro" id="IPR003673">
    <property type="entry name" value="CoA-Trfase_fam_III"/>
</dbReference>
<dbReference type="InterPro" id="IPR023606">
    <property type="entry name" value="CoA-Trfase_III_dom_1_sf"/>
</dbReference>
<dbReference type="EnsemblMetazoa" id="CLYHEMT017572.1">
    <property type="protein sequence ID" value="CLYHEMP017572.1"/>
    <property type="gene ID" value="CLYHEMG017572"/>
</dbReference>
<dbReference type="AlphaFoldDB" id="A0A7M5X480"/>
<dbReference type="Gene3D" id="3.40.50.10540">
    <property type="entry name" value="Crotonobetainyl-coa:carnitine coa-transferase, domain 1"/>
    <property type="match status" value="1"/>
</dbReference>
<evidence type="ECO:0000256" key="2">
    <source>
        <dbReference type="ARBA" id="ARBA00022679"/>
    </source>
</evidence>
<evidence type="ECO:0000313" key="4">
    <source>
        <dbReference type="Proteomes" id="UP000594262"/>
    </source>
</evidence>
<dbReference type="Proteomes" id="UP000594262">
    <property type="component" value="Unplaced"/>
</dbReference>
<dbReference type="Pfam" id="PF02515">
    <property type="entry name" value="CoA_transf_3"/>
    <property type="match status" value="1"/>
</dbReference>